<dbReference type="Pfam" id="PF00171">
    <property type="entry name" value="Aldedh"/>
    <property type="match status" value="1"/>
</dbReference>
<evidence type="ECO:0000259" key="1">
    <source>
        <dbReference type="Pfam" id="PF00171"/>
    </source>
</evidence>
<dbReference type="CDD" id="cd07122">
    <property type="entry name" value="ALDH_F20_ACDH"/>
    <property type="match status" value="1"/>
</dbReference>
<gene>
    <name evidence="2" type="ORF">METZ01_LOCUS215727</name>
</gene>
<proteinExistence type="predicted"/>
<dbReference type="Gene3D" id="3.40.605.10">
    <property type="entry name" value="Aldehyde Dehydrogenase, Chain A, domain 1"/>
    <property type="match status" value="1"/>
</dbReference>
<evidence type="ECO:0000313" key="2">
    <source>
        <dbReference type="EMBL" id="SVB62873.1"/>
    </source>
</evidence>
<dbReference type="GO" id="GO:0016620">
    <property type="term" value="F:oxidoreductase activity, acting on the aldehyde or oxo group of donors, NAD or NADP as acceptor"/>
    <property type="evidence" value="ECO:0007669"/>
    <property type="project" value="InterPro"/>
</dbReference>
<dbReference type="InterPro" id="IPR015590">
    <property type="entry name" value="Aldehyde_DH_dom"/>
</dbReference>
<dbReference type="NCBIfam" id="NF047625">
    <property type="entry name" value="AcylSulfactDhSauS"/>
    <property type="match status" value="1"/>
</dbReference>
<feature type="domain" description="Aldehyde dehydrogenase" evidence="1">
    <location>
        <begin position="11"/>
        <end position="269"/>
    </location>
</feature>
<accession>A0A382FKX6</accession>
<protein>
    <recommendedName>
        <fullName evidence="1">Aldehyde dehydrogenase domain-containing protein</fullName>
    </recommendedName>
</protein>
<reference evidence="2" key="1">
    <citation type="submission" date="2018-05" db="EMBL/GenBank/DDBJ databases">
        <authorList>
            <person name="Lanie J.A."/>
            <person name="Ng W.-L."/>
            <person name="Kazmierczak K.M."/>
            <person name="Andrzejewski T.M."/>
            <person name="Davidsen T.M."/>
            <person name="Wayne K.J."/>
            <person name="Tettelin H."/>
            <person name="Glass J.I."/>
            <person name="Rusch D."/>
            <person name="Podicherti R."/>
            <person name="Tsui H.-C.T."/>
            <person name="Winkler M.E."/>
        </authorList>
    </citation>
    <scope>NUCLEOTIDE SEQUENCE</scope>
</reference>
<organism evidence="2">
    <name type="scientific">marine metagenome</name>
    <dbReference type="NCBI Taxonomy" id="408172"/>
    <lineage>
        <taxon>unclassified sequences</taxon>
        <taxon>metagenomes</taxon>
        <taxon>ecological metagenomes</taxon>
    </lineage>
</organism>
<dbReference type="InterPro" id="IPR016162">
    <property type="entry name" value="Ald_DH_N"/>
</dbReference>
<dbReference type="PANTHER" id="PTHR11699">
    <property type="entry name" value="ALDEHYDE DEHYDROGENASE-RELATED"/>
    <property type="match status" value="1"/>
</dbReference>
<dbReference type="InterPro" id="IPR016163">
    <property type="entry name" value="Ald_DH_C"/>
</dbReference>
<name>A0A382FKX6_9ZZZZ</name>
<dbReference type="SUPFAM" id="SSF53720">
    <property type="entry name" value="ALDH-like"/>
    <property type="match status" value="1"/>
</dbReference>
<dbReference type="InterPro" id="IPR016161">
    <property type="entry name" value="Ald_DH/histidinol_DH"/>
</dbReference>
<dbReference type="Gene3D" id="3.40.309.10">
    <property type="entry name" value="Aldehyde Dehydrogenase, Chain A, domain 2"/>
    <property type="match status" value="1"/>
</dbReference>
<sequence length="476" mass="52390">MSNNNSTINIIKPIVQKAKEAQKQFEKYSQKQVDEVVTAVAWALCNPTTNKLISNLAVETTGLGNAEDKINKNRRKTLGLLRDLKGVKTVGVINEDKQKGIIEIAKPVGVVGAVTPSTNPAATPVNNILNAMKGRNSIIVSPSPAGLKVFKDLLLYINKELDKINAPKNLVQTFETPITKDLTNELMKHVDLVIVTGSQNNVREAAKSGTPAIGVGQGNVTVIVDESANLKEAANKIKMSKIFDNATSCSSENNIILVQKIYDEFINLMKLEGGVLLNNSEKKLLEKALWIKGKLNRNLIAKPAIKIANEIKLNLNSKDNVKFLMVEENGIGPQHLFSGEKLSPVLTVYKADDFNHAKNVANEILNYQGIGHSIGIHTNKNERVMKLGLDLPVCRVIVNQAHAFATGGSFNNGLPFSLSMGCGTWQKNSIDNNLNYKHFINITKISTTIKGNEPKLKDFFEDYCQKYHKEEIKNLD</sequence>
<dbReference type="EMBL" id="UINC01050194">
    <property type="protein sequence ID" value="SVB62873.1"/>
    <property type="molecule type" value="Genomic_DNA"/>
</dbReference>
<dbReference type="AlphaFoldDB" id="A0A382FKX6"/>